<proteinExistence type="predicted"/>
<feature type="region of interest" description="Disordered" evidence="1">
    <location>
        <begin position="207"/>
        <end position="234"/>
    </location>
</feature>
<dbReference type="RefSeq" id="YP_009487167.1">
    <property type="nucleotide sequence ID" value="NC_037773.1"/>
</dbReference>
<organism evidence="2">
    <name type="scientific">Russula compacta</name>
    <dbReference type="NCBI Taxonomy" id="40490"/>
    <lineage>
        <taxon>Eukaryota</taxon>
        <taxon>Fungi</taxon>
        <taxon>Dikarya</taxon>
        <taxon>Basidiomycota</taxon>
        <taxon>Agaricomycotina</taxon>
        <taxon>Agaricomycetes</taxon>
        <taxon>Russulales</taxon>
        <taxon>Russulaceae</taxon>
        <taxon>Russula</taxon>
    </lineage>
</organism>
<protein>
    <submittedName>
        <fullName evidence="2">Uncharacterized protein</fullName>
    </submittedName>
</protein>
<keyword evidence="2" id="KW-0496">Mitochondrion</keyword>
<dbReference type="EMBL" id="MH138072">
    <property type="protein sequence ID" value="AWB36069.1"/>
    <property type="molecule type" value="Genomic_DNA"/>
</dbReference>
<gene>
    <name evidence="2" type="primary">orf716</name>
</gene>
<name>A0A2S0U3K3_9AGAM</name>
<evidence type="ECO:0000256" key="1">
    <source>
        <dbReference type="SAM" id="MobiDB-lite"/>
    </source>
</evidence>
<sequence>MNALIVGLFGFSIFDLWGFDLFKGWMGWVRETAVYIWFAALIATKGYTKRAESEYGWEVKGVDRNTTSPTKRDIRNRWENTGDNRGFDWNTPETTGIIDASDDNTYIYLLMLLIVAGFAYYYRDDLYDVGNTLINWFRRRPDNPPTDSPLIQDPNPEGFPYIEETVNRNIFDRIRYVIWGDPEAQGKLKDSVKDKFYGIKDNTSQETITPMASSSKVKLDSRVTNSENPIASTSRVESGSDLAEYFKDDPATLQKLSNFEQTLKNKHMFGKGKEPSIADLDDASSNRSVFAQVIGENLLKFEDEASTLMRFINKFISHQKIGDFPNVAIQQAIYYSLRCTLAKLSLNTKLYDKWLYEPGVENKIDQFIALEDDVYQEDAAKVEEQLVDEGVHTWMEDTNITQNVSPTPQSPVETEIVETQAQVETETLQIETEPSPPPSNSGFGSLLEQIKARRNSIAGSPEGVNETIAGVEQQSTLIETQQTALNSESSSRMSLFDQIRSRRRNDEHIVGSPVRETVEEITQDDQDNFLSTPAVEIVESVNQTEEIQTSENVVEDSIVGSPVVDTSQIIDINNQFEETLALFDDEDDTVVQDNSLPDNKSQVEEIINSWDKVKVDINEDSIKLEFGDMWRYCSKIEFDTINNPLISYDFDPILLNSNEMDKGNISETFNLADLVDLKRHNGKIEIRQIFIRDLEGKTLRIYQNDDWFVSGGASNN</sequence>
<reference evidence="2" key="1">
    <citation type="journal article" date="2018" name="Int. J. Biol. Macromol.">
        <title>Characterization and comparative mitogenomic analysis of six newly sequenced mitochondrial genomes from ectomycorrhizal fungi (Russula) and phylogenetic analysis of the Agaricomycetes.</title>
        <authorList>
            <person name="Li Q."/>
            <person name="Wang Q."/>
            <person name="Chen C."/>
            <person name="Jin X."/>
            <person name="Chen Z."/>
            <person name="Xiong C."/>
            <person name="Li P."/>
            <person name="Zhao J."/>
            <person name="Huang W."/>
        </authorList>
    </citation>
    <scope>NUCLEOTIDE SEQUENCE</scope>
</reference>
<accession>A0A2S0U3K3</accession>
<dbReference type="GeneID" id="36940482"/>
<dbReference type="AlphaFoldDB" id="A0A2S0U3K3"/>
<geneLocation type="mitochondrion" evidence="2"/>
<evidence type="ECO:0000313" key="2">
    <source>
        <dbReference type="EMBL" id="AWB36069.1"/>
    </source>
</evidence>